<accession>A0AA42XFR0</accession>
<keyword evidence="5" id="KW-1185">Reference proteome</keyword>
<evidence type="ECO:0000313" key="1">
    <source>
        <dbReference type="EMBL" id="MDH0825077.1"/>
    </source>
</evidence>
<evidence type="ECO:0000313" key="3">
    <source>
        <dbReference type="EMBL" id="WMG19245.1"/>
    </source>
</evidence>
<dbReference type="EMBL" id="CP121776">
    <property type="protein sequence ID" value="WMG19245.1"/>
    <property type="molecule type" value="Genomic_DNA"/>
</dbReference>
<name>A0AA42XFR0_ACIJO</name>
<dbReference type="Proteomes" id="UP001244586">
    <property type="component" value="Chromosome"/>
</dbReference>
<evidence type="ECO:0000313" key="5">
    <source>
        <dbReference type="Proteomes" id="UP001244586"/>
    </source>
</evidence>
<dbReference type="Proteomes" id="UP001162261">
    <property type="component" value="Unassembled WGS sequence"/>
</dbReference>
<proteinExistence type="predicted"/>
<dbReference type="RefSeq" id="WP_017396977.1">
    <property type="nucleotide sequence ID" value="NZ_BBTB01000006.1"/>
</dbReference>
<sequence>MNLVWAAAEYRELGWHHSREIFASAERLMDQATYLSENRGTL</sequence>
<evidence type="ECO:0000313" key="2">
    <source>
        <dbReference type="EMBL" id="MDH2173466.1"/>
    </source>
</evidence>
<organism evidence="2 4">
    <name type="scientific">Acinetobacter johnsonii</name>
    <dbReference type="NCBI Taxonomy" id="40214"/>
    <lineage>
        <taxon>Bacteria</taxon>
        <taxon>Pseudomonadati</taxon>
        <taxon>Pseudomonadota</taxon>
        <taxon>Gammaproteobacteria</taxon>
        <taxon>Moraxellales</taxon>
        <taxon>Moraxellaceae</taxon>
        <taxon>Acinetobacter</taxon>
    </lineage>
</organism>
<reference evidence="3 5" key="2">
    <citation type="submission" date="2023-04" db="EMBL/GenBank/DDBJ databases">
        <title>Acinetobacter johnsonii isolate AYTCM encoding NDM-1, OXA-58 and PER-1.</title>
        <authorList>
            <person name="Tian C."/>
            <person name="Wang S."/>
            <person name="Fan X."/>
            <person name="Xia D."/>
        </authorList>
    </citation>
    <scope>NUCLEOTIDE SEQUENCE [LARGE SCALE GENOMIC DNA]</scope>
    <source>
        <strain evidence="3 5">AYTCM</strain>
    </source>
</reference>
<dbReference type="AlphaFoldDB" id="A0AA42XFR0"/>
<gene>
    <name evidence="1" type="ORF">N5C97_00860</name>
    <name evidence="2" type="ORF">N5J46_13720</name>
    <name evidence="3" type="ORF">QBJ73_06690</name>
</gene>
<evidence type="ECO:0000313" key="4">
    <source>
        <dbReference type="Proteomes" id="UP001162261"/>
    </source>
</evidence>
<reference evidence="2" key="1">
    <citation type="submission" date="2022-09" db="EMBL/GenBank/DDBJ databases">
        <title>Intensive care unit water sources are persistently colonized with multi-drug resistant bacteria and are the site of extensive horizontal gene transfer of antibiotic resistance genes.</title>
        <authorList>
            <person name="Diorio-Toth L."/>
        </authorList>
    </citation>
    <scope>NUCLEOTIDE SEQUENCE</scope>
    <source>
        <strain evidence="2">GD03649</strain>
        <strain evidence="1">GD03885</strain>
    </source>
</reference>
<dbReference type="EMBL" id="JAOCCL010000002">
    <property type="protein sequence ID" value="MDH0825077.1"/>
    <property type="molecule type" value="Genomic_DNA"/>
</dbReference>
<dbReference type="Proteomes" id="UP001160116">
    <property type="component" value="Unassembled WGS sequence"/>
</dbReference>
<dbReference type="EMBL" id="JAOCLH010000031">
    <property type="protein sequence ID" value="MDH2173466.1"/>
    <property type="molecule type" value="Genomic_DNA"/>
</dbReference>
<protein>
    <submittedName>
        <fullName evidence="2">Uncharacterized protein</fullName>
    </submittedName>
</protein>